<dbReference type="AlphaFoldDB" id="A0ABD0N9V4"/>
<dbReference type="EMBL" id="JAMKFB020000023">
    <property type="protein sequence ID" value="KAL0158858.1"/>
    <property type="molecule type" value="Genomic_DNA"/>
</dbReference>
<keyword evidence="2" id="KW-1185">Reference proteome</keyword>
<comment type="caution">
    <text evidence="1">The sequence shown here is derived from an EMBL/GenBank/DDBJ whole genome shotgun (WGS) entry which is preliminary data.</text>
</comment>
<gene>
    <name evidence="1" type="ORF">M9458_046934</name>
</gene>
<evidence type="ECO:0000313" key="2">
    <source>
        <dbReference type="Proteomes" id="UP001529510"/>
    </source>
</evidence>
<dbReference type="Proteomes" id="UP001529510">
    <property type="component" value="Unassembled WGS sequence"/>
</dbReference>
<accession>A0ABD0N9V4</accession>
<evidence type="ECO:0008006" key="3">
    <source>
        <dbReference type="Google" id="ProtNLM"/>
    </source>
</evidence>
<protein>
    <recommendedName>
        <fullName evidence="3">Dystrophin</fullName>
    </recommendedName>
</protein>
<proteinExistence type="predicted"/>
<sequence>AHLEASAERWNRLLSVLEELGRWISVKDEELNKQMPIGGDVPTVLQQQTHCT</sequence>
<reference evidence="1 2" key="1">
    <citation type="submission" date="2024-05" db="EMBL/GenBank/DDBJ databases">
        <title>Genome sequencing and assembly of Indian major carp, Cirrhinus mrigala (Hamilton, 1822).</title>
        <authorList>
            <person name="Mohindra V."/>
            <person name="Chowdhury L.M."/>
            <person name="Lal K."/>
            <person name="Jena J.K."/>
        </authorList>
    </citation>
    <scope>NUCLEOTIDE SEQUENCE [LARGE SCALE GENOMIC DNA]</scope>
    <source>
        <strain evidence="1">CM1030</strain>
        <tissue evidence="1">Blood</tissue>
    </source>
</reference>
<dbReference type="SUPFAM" id="SSF46966">
    <property type="entry name" value="Spectrin repeat"/>
    <property type="match status" value="1"/>
</dbReference>
<name>A0ABD0N9V4_CIRMR</name>
<feature type="non-terminal residue" evidence="1">
    <location>
        <position position="1"/>
    </location>
</feature>
<evidence type="ECO:0000313" key="1">
    <source>
        <dbReference type="EMBL" id="KAL0158858.1"/>
    </source>
</evidence>
<feature type="non-terminal residue" evidence="1">
    <location>
        <position position="52"/>
    </location>
</feature>
<organism evidence="1 2">
    <name type="scientific">Cirrhinus mrigala</name>
    <name type="common">Mrigala</name>
    <dbReference type="NCBI Taxonomy" id="683832"/>
    <lineage>
        <taxon>Eukaryota</taxon>
        <taxon>Metazoa</taxon>
        <taxon>Chordata</taxon>
        <taxon>Craniata</taxon>
        <taxon>Vertebrata</taxon>
        <taxon>Euteleostomi</taxon>
        <taxon>Actinopterygii</taxon>
        <taxon>Neopterygii</taxon>
        <taxon>Teleostei</taxon>
        <taxon>Ostariophysi</taxon>
        <taxon>Cypriniformes</taxon>
        <taxon>Cyprinidae</taxon>
        <taxon>Labeoninae</taxon>
        <taxon>Labeonini</taxon>
        <taxon>Cirrhinus</taxon>
    </lineage>
</organism>